<evidence type="ECO:0000313" key="1">
    <source>
        <dbReference type="EMBL" id="KAG8190991.1"/>
    </source>
</evidence>
<comment type="caution">
    <text evidence="1">The sequence shown here is derived from an EMBL/GenBank/DDBJ whole genome shotgun (WGS) entry which is preliminary data.</text>
</comment>
<dbReference type="AlphaFoldDB" id="A0AAV6V5Q7"/>
<proteinExistence type="predicted"/>
<dbReference type="EMBL" id="JAFNEN010000169">
    <property type="protein sequence ID" value="KAG8190991.1"/>
    <property type="molecule type" value="Genomic_DNA"/>
</dbReference>
<keyword evidence="2" id="KW-1185">Reference proteome</keyword>
<name>A0AAV6V5Q7_9ARAC</name>
<organism evidence="1 2">
    <name type="scientific">Oedothorax gibbosus</name>
    <dbReference type="NCBI Taxonomy" id="931172"/>
    <lineage>
        <taxon>Eukaryota</taxon>
        <taxon>Metazoa</taxon>
        <taxon>Ecdysozoa</taxon>
        <taxon>Arthropoda</taxon>
        <taxon>Chelicerata</taxon>
        <taxon>Arachnida</taxon>
        <taxon>Araneae</taxon>
        <taxon>Araneomorphae</taxon>
        <taxon>Entelegynae</taxon>
        <taxon>Araneoidea</taxon>
        <taxon>Linyphiidae</taxon>
        <taxon>Erigoninae</taxon>
        <taxon>Oedothorax</taxon>
    </lineage>
</organism>
<protein>
    <submittedName>
        <fullName evidence="1">Uncharacterized protein</fullName>
    </submittedName>
</protein>
<reference evidence="1 2" key="1">
    <citation type="journal article" date="2022" name="Nat. Ecol. Evol.">
        <title>A masculinizing supergene underlies an exaggerated male reproductive morph in a spider.</title>
        <authorList>
            <person name="Hendrickx F."/>
            <person name="De Corte Z."/>
            <person name="Sonet G."/>
            <person name="Van Belleghem S.M."/>
            <person name="Kostlbacher S."/>
            <person name="Vangestel C."/>
        </authorList>
    </citation>
    <scope>NUCLEOTIDE SEQUENCE [LARGE SCALE GENOMIC DNA]</scope>
    <source>
        <strain evidence="1">W744_W776</strain>
    </source>
</reference>
<evidence type="ECO:0000313" key="2">
    <source>
        <dbReference type="Proteomes" id="UP000827092"/>
    </source>
</evidence>
<accession>A0AAV6V5Q7</accession>
<sequence>MHTSRYISSGFCKTRMRQSIVKPWQRLRVDNNESLSPLTERKSSNKPVSRILLLRMTLCISPPFHLQKELLQAVRVLFPLQVLK</sequence>
<dbReference type="Proteomes" id="UP000827092">
    <property type="component" value="Unassembled WGS sequence"/>
</dbReference>
<gene>
    <name evidence="1" type="ORF">JTE90_010849</name>
</gene>